<dbReference type="Proteomes" id="UP000766595">
    <property type="component" value="Unassembled WGS sequence"/>
</dbReference>
<keyword evidence="2" id="KW-0472">Membrane</keyword>
<dbReference type="GO" id="GO:0016887">
    <property type="term" value="F:ATP hydrolysis activity"/>
    <property type="evidence" value="ECO:0007669"/>
    <property type="project" value="InterPro"/>
</dbReference>
<dbReference type="InterPro" id="IPR027417">
    <property type="entry name" value="P-loop_NTPase"/>
</dbReference>
<dbReference type="GO" id="GO:0022857">
    <property type="term" value="F:transmembrane transporter activity"/>
    <property type="evidence" value="ECO:0007669"/>
    <property type="project" value="TreeGrafter"/>
</dbReference>
<dbReference type="GO" id="GO:0098796">
    <property type="term" value="C:membrane protein complex"/>
    <property type="evidence" value="ECO:0007669"/>
    <property type="project" value="UniProtKB-ARBA"/>
</dbReference>
<proteinExistence type="inferred from homology"/>
<dbReference type="SMART" id="SM00382">
    <property type="entry name" value="AAA"/>
    <property type="match status" value="1"/>
</dbReference>
<dbReference type="PANTHER" id="PTHR24220:SF86">
    <property type="entry name" value="ABC TRANSPORTER ABCH.1"/>
    <property type="match status" value="1"/>
</dbReference>
<evidence type="ECO:0000313" key="10">
    <source>
        <dbReference type="Proteomes" id="UP000766595"/>
    </source>
</evidence>
<evidence type="ECO:0000313" key="9">
    <source>
        <dbReference type="EMBL" id="MBT9288970.1"/>
    </source>
</evidence>
<evidence type="ECO:0000256" key="5">
    <source>
        <dbReference type="ARBA" id="ARBA00022967"/>
    </source>
</evidence>
<organism evidence="9 10">
    <name type="scientific">Prosthecodimorpha staleyi</name>
    <dbReference type="NCBI Taxonomy" id="2840188"/>
    <lineage>
        <taxon>Bacteria</taxon>
        <taxon>Pseudomonadati</taxon>
        <taxon>Pseudomonadota</taxon>
        <taxon>Alphaproteobacteria</taxon>
        <taxon>Hyphomicrobiales</taxon>
        <taxon>Ancalomicrobiaceae</taxon>
        <taxon>Prosthecodimorpha</taxon>
    </lineage>
</organism>
<keyword evidence="3" id="KW-0547">Nucleotide-binding</keyword>
<keyword evidence="10" id="KW-1185">Reference proteome</keyword>
<protein>
    <submittedName>
        <fullName evidence="9">ABC transporter ATP-binding protein</fullName>
    </submittedName>
</protein>
<dbReference type="AlphaFoldDB" id="A0A947D1D1"/>
<keyword evidence="2" id="KW-1003">Cell membrane</keyword>
<dbReference type="CDD" id="cd03255">
    <property type="entry name" value="ABC_MJ0796_LolCDE_FtsE"/>
    <property type="match status" value="1"/>
</dbReference>
<dbReference type="FunFam" id="3.40.50.300:FF:000032">
    <property type="entry name" value="Export ABC transporter ATP-binding protein"/>
    <property type="match status" value="1"/>
</dbReference>
<reference evidence="9 10" key="1">
    <citation type="submission" date="2021-06" db="EMBL/GenBank/DDBJ databases">
        <authorList>
            <person name="Grouzdev D.S."/>
            <person name="Koziaeva V."/>
        </authorList>
    </citation>
    <scope>NUCLEOTIDE SEQUENCE [LARGE SCALE GENOMIC DNA]</scope>
    <source>
        <strain evidence="9 10">22</strain>
    </source>
</reference>
<keyword evidence="2" id="KW-0997">Cell inner membrane</keyword>
<comment type="caution">
    <text evidence="9">The sequence shown here is derived from an EMBL/GenBank/DDBJ whole genome shotgun (WGS) entry which is preliminary data.</text>
</comment>
<sequence length="263" mass="27784">MEAQPVIAVEHLTKTYSGGDDVVRALDDVSFTVPRGSFVAVMGPSGSGKSTLMNLIGCLDRATSGRLLIDGVDVEQIDSDGLAGTRRDTLGFVFQTFNLLPRLSALDNVAMPLAYGRMPRRKRRQRAAELLAAVGLTGRARHKPPQLSGGQKQRVAIARALVNDPAVVLADEPTGALDTRTGREILALLQALNRDGRTILMVTHDEDVARHAGRILRFRDGRLIADEVVAAPLDARVGIASPPEAGPVPNAGPAPQGIAGAVA</sequence>
<dbReference type="InterPro" id="IPR003439">
    <property type="entry name" value="ABC_transporter-like_ATP-bd"/>
</dbReference>
<evidence type="ECO:0000256" key="4">
    <source>
        <dbReference type="ARBA" id="ARBA00022840"/>
    </source>
</evidence>
<keyword evidence="1" id="KW-0813">Transport</keyword>
<dbReference type="InterPro" id="IPR015854">
    <property type="entry name" value="ABC_transpr_LolD-like"/>
</dbReference>
<comment type="similarity">
    <text evidence="6">Belongs to the ABC transporter superfamily. Macrolide exporter (TC 3.A.1.122) family.</text>
</comment>
<keyword evidence="4 9" id="KW-0067">ATP-binding</keyword>
<dbReference type="GO" id="GO:0005524">
    <property type="term" value="F:ATP binding"/>
    <property type="evidence" value="ECO:0007669"/>
    <property type="project" value="UniProtKB-KW"/>
</dbReference>
<dbReference type="PROSITE" id="PS00211">
    <property type="entry name" value="ABC_TRANSPORTER_1"/>
    <property type="match status" value="1"/>
</dbReference>
<evidence type="ECO:0000256" key="6">
    <source>
        <dbReference type="ARBA" id="ARBA00038388"/>
    </source>
</evidence>
<accession>A0A947D1D1</accession>
<dbReference type="SUPFAM" id="SSF52540">
    <property type="entry name" value="P-loop containing nucleoside triphosphate hydrolases"/>
    <property type="match status" value="1"/>
</dbReference>
<dbReference type="GO" id="GO:0005886">
    <property type="term" value="C:plasma membrane"/>
    <property type="evidence" value="ECO:0007669"/>
    <property type="project" value="TreeGrafter"/>
</dbReference>
<evidence type="ECO:0000256" key="1">
    <source>
        <dbReference type="ARBA" id="ARBA00022448"/>
    </source>
</evidence>
<evidence type="ECO:0000256" key="3">
    <source>
        <dbReference type="ARBA" id="ARBA00022741"/>
    </source>
</evidence>
<gene>
    <name evidence="9" type="ORF">KL771_05890</name>
</gene>
<dbReference type="InterPro" id="IPR003593">
    <property type="entry name" value="AAA+_ATPase"/>
</dbReference>
<evidence type="ECO:0000259" key="8">
    <source>
        <dbReference type="PROSITE" id="PS50893"/>
    </source>
</evidence>
<feature type="domain" description="ABC transporter" evidence="8">
    <location>
        <begin position="7"/>
        <end position="245"/>
    </location>
</feature>
<dbReference type="PANTHER" id="PTHR24220">
    <property type="entry name" value="IMPORT ATP-BINDING PROTEIN"/>
    <property type="match status" value="1"/>
</dbReference>
<dbReference type="Gene3D" id="3.40.50.300">
    <property type="entry name" value="P-loop containing nucleotide triphosphate hydrolases"/>
    <property type="match status" value="1"/>
</dbReference>
<dbReference type="Pfam" id="PF00005">
    <property type="entry name" value="ABC_tran"/>
    <property type="match status" value="1"/>
</dbReference>
<dbReference type="EMBL" id="JAHHZF010000002">
    <property type="protein sequence ID" value="MBT9288970.1"/>
    <property type="molecule type" value="Genomic_DNA"/>
</dbReference>
<keyword evidence="5" id="KW-1278">Translocase</keyword>
<evidence type="ECO:0000256" key="2">
    <source>
        <dbReference type="ARBA" id="ARBA00022519"/>
    </source>
</evidence>
<dbReference type="InterPro" id="IPR017871">
    <property type="entry name" value="ABC_transporter-like_CS"/>
</dbReference>
<dbReference type="InterPro" id="IPR017911">
    <property type="entry name" value="MacB-like_ATP-bd"/>
</dbReference>
<name>A0A947D1D1_9HYPH</name>
<evidence type="ECO:0000256" key="7">
    <source>
        <dbReference type="SAM" id="MobiDB-lite"/>
    </source>
</evidence>
<dbReference type="RefSeq" id="WP_261967602.1">
    <property type="nucleotide sequence ID" value="NZ_JAHHZF010000002.1"/>
</dbReference>
<feature type="region of interest" description="Disordered" evidence="7">
    <location>
        <begin position="240"/>
        <end position="263"/>
    </location>
</feature>
<dbReference type="PROSITE" id="PS50893">
    <property type="entry name" value="ABC_TRANSPORTER_2"/>
    <property type="match status" value="1"/>
</dbReference>